<dbReference type="AlphaFoldDB" id="A0A3D2SFR9"/>
<comment type="caution">
    <text evidence="2">The sequence shown here is derived from an EMBL/GenBank/DDBJ whole genome shotgun (WGS) entry which is preliminary data.</text>
</comment>
<evidence type="ECO:0000256" key="1">
    <source>
        <dbReference type="SAM" id="Phobius"/>
    </source>
</evidence>
<keyword evidence="1" id="KW-0472">Membrane</keyword>
<gene>
    <name evidence="2" type="ORF">DHW31_09990</name>
</gene>
<feature type="transmembrane region" description="Helical" evidence="1">
    <location>
        <begin position="92"/>
        <end position="110"/>
    </location>
</feature>
<keyword evidence="1" id="KW-0812">Transmembrane</keyword>
<sequence length="147" mass="17219">MYYLCTYKLIVYSNYYRRKGRIRTLAFFYVLTVYDGINTVSRAGSHGSKRLLSNRLTAKRRLLMTQKTVYDLKLLVIFLKKSVMFFKKLVMFYQSLAALCCFPVYPLIIYKTALDKIPLIHDLKGWICKISSTRHKSLHFLIAPTGI</sequence>
<dbReference type="EMBL" id="DPVG01000368">
    <property type="protein sequence ID" value="HCK25087.1"/>
    <property type="molecule type" value="Genomic_DNA"/>
</dbReference>
<evidence type="ECO:0000313" key="2">
    <source>
        <dbReference type="EMBL" id="HCK25087.1"/>
    </source>
</evidence>
<name>A0A3D2SFR9_9BACE</name>
<organism evidence="2 3">
    <name type="scientific">Bacteroides graminisolvens</name>
    <dbReference type="NCBI Taxonomy" id="477666"/>
    <lineage>
        <taxon>Bacteria</taxon>
        <taxon>Pseudomonadati</taxon>
        <taxon>Bacteroidota</taxon>
        <taxon>Bacteroidia</taxon>
        <taxon>Bacteroidales</taxon>
        <taxon>Bacteroidaceae</taxon>
        <taxon>Bacteroides</taxon>
    </lineage>
</organism>
<protein>
    <submittedName>
        <fullName evidence="2">Uncharacterized protein</fullName>
    </submittedName>
</protein>
<dbReference type="Proteomes" id="UP000263098">
    <property type="component" value="Unassembled WGS sequence"/>
</dbReference>
<reference evidence="2 3" key="1">
    <citation type="journal article" date="2018" name="Nat. Biotechnol.">
        <title>A standardized bacterial taxonomy based on genome phylogeny substantially revises the tree of life.</title>
        <authorList>
            <person name="Parks D.H."/>
            <person name="Chuvochina M."/>
            <person name="Waite D.W."/>
            <person name="Rinke C."/>
            <person name="Skarshewski A."/>
            <person name="Chaumeil P.A."/>
            <person name="Hugenholtz P."/>
        </authorList>
    </citation>
    <scope>NUCLEOTIDE SEQUENCE [LARGE SCALE GENOMIC DNA]</scope>
    <source>
        <strain evidence="2">UBA9667</strain>
    </source>
</reference>
<proteinExistence type="predicted"/>
<accession>A0A3D2SFR9</accession>
<evidence type="ECO:0000313" key="3">
    <source>
        <dbReference type="Proteomes" id="UP000263098"/>
    </source>
</evidence>
<keyword evidence="1" id="KW-1133">Transmembrane helix</keyword>